<feature type="compositionally biased region" description="Polar residues" evidence="1">
    <location>
        <begin position="91"/>
        <end position="100"/>
    </location>
</feature>
<organism evidence="2">
    <name type="scientific">Picea sitchensis</name>
    <name type="common">Sitka spruce</name>
    <name type="synonym">Pinus sitchensis</name>
    <dbReference type="NCBI Taxonomy" id="3332"/>
    <lineage>
        <taxon>Eukaryota</taxon>
        <taxon>Viridiplantae</taxon>
        <taxon>Streptophyta</taxon>
        <taxon>Embryophyta</taxon>
        <taxon>Tracheophyta</taxon>
        <taxon>Spermatophyta</taxon>
        <taxon>Pinopsida</taxon>
        <taxon>Pinidae</taxon>
        <taxon>Conifers I</taxon>
        <taxon>Pinales</taxon>
        <taxon>Pinaceae</taxon>
        <taxon>Picea</taxon>
    </lineage>
</organism>
<accession>A9NU02</accession>
<evidence type="ECO:0000256" key="1">
    <source>
        <dbReference type="SAM" id="MobiDB-lite"/>
    </source>
</evidence>
<proteinExistence type="evidence at transcript level"/>
<evidence type="ECO:0000313" key="2">
    <source>
        <dbReference type="EMBL" id="ABK24113.1"/>
    </source>
</evidence>
<dbReference type="AlphaFoldDB" id="A9NU02"/>
<name>A9NU02_PICSI</name>
<protein>
    <submittedName>
        <fullName evidence="2">Uncharacterized protein</fullName>
    </submittedName>
</protein>
<feature type="region of interest" description="Disordered" evidence="1">
    <location>
        <begin position="1"/>
        <end position="27"/>
    </location>
</feature>
<dbReference type="PANTHER" id="PTHR34539">
    <property type="entry name" value="T6J4.11 PROTEIN"/>
    <property type="match status" value="1"/>
</dbReference>
<feature type="compositionally biased region" description="Low complexity" evidence="1">
    <location>
        <begin position="77"/>
        <end position="90"/>
    </location>
</feature>
<sequence length="216" mass="24328">MMSDTLRKRGRDSEAQPDSIDVREPKLFHGEETDRFLHLLQLDPTLADDQEEEECAPSEELVNVVMKSLEEEIAATSSTSYRSSNSGNNSATCDISSNREGQTLDTDSGIDLCYLLEASDDELGIPPSPVLDLKEQICLSPKEASKGLSESTDLKFLGENWHFEDDFEIYQQLPVYENAWDASQLQDCMNRDFVSQYMLFEGDFSEAWRLETAGGM</sequence>
<dbReference type="PANTHER" id="PTHR34539:SF19">
    <property type="entry name" value="T6J4.11 PROTEIN"/>
    <property type="match status" value="1"/>
</dbReference>
<dbReference type="OMA" id="IWHLEDI"/>
<feature type="region of interest" description="Disordered" evidence="1">
    <location>
        <begin position="76"/>
        <end position="100"/>
    </location>
</feature>
<dbReference type="EMBL" id="EF084803">
    <property type="protein sequence ID" value="ABK24113.1"/>
    <property type="molecule type" value="mRNA"/>
</dbReference>
<reference evidence="2" key="1">
    <citation type="journal article" date="2008" name="BMC Genomics">
        <title>A conifer genomics resource of 200,000 spruce (Picea spp.) ESTs and 6,464 high-quality, sequence-finished full-length cDNAs for Sitka spruce (Picea sitchensis).</title>
        <authorList>
            <person name="Ralph S.G."/>
            <person name="Chun H.J."/>
            <person name="Kolosova N."/>
            <person name="Cooper D."/>
            <person name="Oddy C."/>
            <person name="Ritland C.E."/>
            <person name="Kirkpatrick R."/>
            <person name="Moore R."/>
            <person name="Barber S."/>
            <person name="Holt R.A."/>
            <person name="Jones S.J."/>
            <person name="Marra M.A."/>
            <person name="Douglas C.J."/>
            <person name="Ritland K."/>
            <person name="Bohlmann J."/>
        </authorList>
    </citation>
    <scope>NUCLEOTIDE SEQUENCE</scope>
    <source>
        <tissue evidence="2">Green portion of the leader tissue</tissue>
    </source>
</reference>